<evidence type="ECO:0000313" key="2">
    <source>
        <dbReference type="EMBL" id="GFQ82596.1"/>
    </source>
</evidence>
<reference evidence="2" key="1">
    <citation type="submission" date="2020-07" db="EMBL/GenBank/DDBJ databases">
        <title>Multicomponent nature underlies the extraordinary mechanical properties of spider dragline silk.</title>
        <authorList>
            <person name="Kono N."/>
            <person name="Nakamura H."/>
            <person name="Mori M."/>
            <person name="Yoshida Y."/>
            <person name="Ohtoshi R."/>
            <person name="Malay A.D."/>
            <person name="Moran D.A.P."/>
            <person name="Tomita M."/>
            <person name="Numata K."/>
            <person name="Arakawa K."/>
        </authorList>
    </citation>
    <scope>NUCLEOTIDE SEQUENCE</scope>
</reference>
<keyword evidence="3" id="KW-1185">Reference proteome</keyword>
<proteinExistence type="predicted"/>
<evidence type="ECO:0000313" key="3">
    <source>
        <dbReference type="Proteomes" id="UP000887116"/>
    </source>
</evidence>
<protein>
    <submittedName>
        <fullName evidence="2">Uncharacterized protein</fullName>
    </submittedName>
</protein>
<dbReference type="AlphaFoldDB" id="A0A8X6KSF6"/>
<feature type="region of interest" description="Disordered" evidence="1">
    <location>
        <begin position="1"/>
        <end position="29"/>
    </location>
</feature>
<dbReference type="Proteomes" id="UP000887116">
    <property type="component" value="Unassembled WGS sequence"/>
</dbReference>
<feature type="compositionally biased region" description="Basic and acidic residues" evidence="1">
    <location>
        <begin position="1"/>
        <end position="10"/>
    </location>
</feature>
<accession>A0A8X6KSF6</accession>
<sequence length="85" mass="9596">MSSRIKESVKGRRKNPPQEWLPSQRLESDSSRFITPTSIQFMESSLPYRLQKDSSSHIPLSVVSQSTRCGGLQNNQECTFPVSPV</sequence>
<evidence type="ECO:0000256" key="1">
    <source>
        <dbReference type="SAM" id="MobiDB-lite"/>
    </source>
</evidence>
<name>A0A8X6KSF6_TRICU</name>
<gene>
    <name evidence="2" type="ORF">TNCT_242471</name>
</gene>
<dbReference type="EMBL" id="BMAO01032492">
    <property type="protein sequence ID" value="GFQ82596.1"/>
    <property type="molecule type" value="Genomic_DNA"/>
</dbReference>
<organism evidence="2 3">
    <name type="scientific">Trichonephila clavata</name>
    <name type="common">Joro spider</name>
    <name type="synonym">Nephila clavata</name>
    <dbReference type="NCBI Taxonomy" id="2740835"/>
    <lineage>
        <taxon>Eukaryota</taxon>
        <taxon>Metazoa</taxon>
        <taxon>Ecdysozoa</taxon>
        <taxon>Arthropoda</taxon>
        <taxon>Chelicerata</taxon>
        <taxon>Arachnida</taxon>
        <taxon>Araneae</taxon>
        <taxon>Araneomorphae</taxon>
        <taxon>Entelegynae</taxon>
        <taxon>Araneoidea</taxon>
        <taxon>Nephilidae</taxon>
        <taxon>Trichonephila</taxon>
    </lineage>
</organism>
<comment type="caution">
    <text evidence="2">The sequence shown here is derived from an EMBL/GenBank/DDBJ whole genome shotgun (WGS) entry which is preliminary data.</text>
</comment>